<comment type="subcellular location">
    <subcellularLocation>
        <location evidence="1">Membrane</location>
    </subcellularLocation>
</comment>
<keyword evidence="5" id="KW-0472">Membrane</keyword>
<feature type="domain" description="Root UVB sensitive protein C-terminal" evidence="7">
    <location>
        <begin position="334"/>
        <end position="442"/>
    </location>
</feature>
<gene>
    <name evidence="8" type="ORF">CEUSTIGMA_g10956.t1</name>
</gene>
<evidence type="ECO:0000313" key="9">
    <source>
        <dbReference type="Proteomes" id="UP000232323"/>
    </source>
</evidence>
<name>A0A250XKB6_9CHLO</name>
<comment type="caution">
    <text evidence="8">The sequence shown here is derived from an EMBL/GenBank/DDBJ whole genome shotgun (WGS) entry which is preliminary data.</text>
</comment>
<organism evidence="8 9">
    <name type="scientific">Chlamydomonas eustigma</name>
    <dbReference type="NCBI Taxonomy" id="1157962"/>
    <lineage>
        <taxon>Eukaryota</taxon>
        <taxon>Viridiplantae</taxon>
        <taxon>Chlorophyta</taxon>
        <taxon>core chlorophytes</taxon>
        <taxon>Chlorophyceae</taxon>
        <taxon>CS clade</taxon>
        <taxon>Chlamydomonadales</taxon>
        <taxon>Chlamydomonadaceae</taxon>
        <taxon>Chlamydomonas</taxon>
    </lineage>
</organism>
<keyword evidence="4" id="KW-1133">Transmembrane helix</keyword>
<feature type="domain" description="Protein root UVB sensitive/RUS" evidence="6">
    <location>
        <begin position="37"/>
        <end position="270"/>
    </location>
</feature>
<evidence type="ECO:0000256" key="4">
    <source>
        <dbReference type="ARBA" id="ARBA00022989"/>
    </source>
</evidence>
<dbReference type="PANTHER" id="PTHR12770:SF31">
    <property type="entry name" value="RUS FAMILY MEMBER 1"/>
    <property type="match status" value="1"/>
</dbReference>
<evidence type="ECO:0000256" key="1">
    <source>
        <dbReference type="ARBA" id="ARBA00004370"/>
    </source>
</evidence>
<evidence type="ECO:0000256" key="2">
    <source>
        <dbReference type="ARBA" id="ARBA00007558"/>
    </source>
</evidence>
<evidence type="ECO:0000256" key="5">
    <source>
        <dbReference type="ARBA" id="ARBA00023136"/>
    </source>
</evidence>
<dbReference type="InterPro" id="IPR054549">
    <property type="entry name" value="UVB_sens_RUS_dom"/>
</dbReference>
<dbReference type="EMBL" id="BEGY01000101">
    <property type="protein sequence ID" value="GAX83531.1"/>
    <property type="molecule type" value="Genomic_DNA"/>
</dbReference>
<evidence type="ECO:0000259" key="7">
    <source>
        <dbReference type="Pfam" id="PF24160"/>
    </source>
</evidence>
<dbReference type="GO" id="GO:0016020">
    <property type="term" value="C:membrane"/>
    <property type="evidence" value="ECO:0007669"/>
    <property type="project" value="UniProtKB-SubCell"/>
</dbReference>
<reference evidence="8 9" key="1">
    <citation type="submission" date="2017-08" db="EMBL/GenBank/DDBJ databases">
        <title>Acidophilic green algal genome provides insights into adaptation to an acidic environment.</title>
        <authorList>
            <person name="Hirooka S."/>
            <person name="Hirose Y."/>
            <person name="Kanesaki Y."/>
            <person name="Higuchi S."/>
            <person name="Fujiwara T."/>
            <person name="Onuma R."/>
            <person name="Era A."/>
            <person name="Ohbayashi R."/>
            <person name="Uzuka A."/>
            <person name="Nozaki H."/>
            <person name="Yoshikawa H."/>
            <person name="Miyagishima S.Y."/>
        </authorList>
    </citation>
    <scope>NUCLEOTIDE SEQUENCE [LARGE SCALE GENOMIC DNA]</scope>
    <source>
        <strain evidence="8 9">NIES-2499</strain>
    </source>
</reference>
<dbReference type="OrthoDB" id="364779at2759"/>
<evidence type="ECO:0000259" key="6">
    <source>
        <dbReference type="Pfam" id="PF04884"/>
    </source>
</evidence>
<dbReference type="Pfam" id="PF04884">
    <property type="entry name" value="UVB_sens_prot"/>
    <property type="match status" value="1"/>
</dbReference>
<dbReference type="PANTHER" id="PTHR12770">
    <property type="entry name" value="RUS1 FAMILY PROTEIN C16ORF58"/>
    <property type="match status" value="1"/>
</dbReference>
<dbReference type="Pfam" id="PF24160">
    <property type="entry name" value="UVB_sens_C"/>
    <property type="match status" value="1"/>
</dbReference>
<evidence type="ECO:0000313" key="8">
    <source>
        <dbReference type="EMBL" id="GAX83531.1"/>
    </source>
</evidence>
<dbReference type="InterPro" id="IPR006968">
    <property type="entry name" value="RUS_fam"/>
</dbReference>
<accession>A0A250XKB6</accession>
<dbReference type="Proteomes" id="UP000232323">
    <property type="component" value="Unassembled WGS sequence"/>
</dbReference>
<dbReference type="InterPro" id="IPR055412">
    <property type="entry name" value="UVB_sens_C"/>
</dbReference>
<evidence type="ECO:0000256" key="3">
    <source>
        <dbReference type="ARBA" id="ARBA00022692"/>
    </source>
</evidence>
<comment type="similarity">
    <text evidence="2">Belongs to the RUS1 family.</text>
</comment>
<sequence length="450" mass="49080">MHALVTEWHGNRVIRRWGLDQDPKVTTRPTSVSLLWIQDLLTKTFLPVGYPDSVTSDYLGFQVWDTVQAVTSYVRGMLSSQAVLTGIGVGKEAATAYGAVFMFAVRDLTGMLGGLVFAHMQGSGFDSCAKQWRLFADIMNNVGMALDLASPLFPDLFLSLTCLGSISRAITWVAGSATRAALTQHFALNSNAADIAAKEQSQETAVTAIGMTLGILLTRMCAHKHIASWLCFLALTVLHVWANIKAMRSLILTTLNQPRLDVLLQSYAEKGTVLTPKQTSAAEDLTPLPLKALWSRISASVLFHDYKIGGAQLGVSLSKLVDIGPTAAGQKKKSVHQDQGLAKLLKEQGDQSYLLGVTPWGSTGQQVVVVLHKSAGPQDLMRAYVHSWKVSHGRKGRGGKVDEAAAKQWMQVEFPAFLEKLKGAGWNVERVGLPTLGWTAEWKLPRHHRD</sequence>
<protein>
    <submittedName>
        <fullName evidence="8">Uncharacterized protein</fullName>
    </submittedName>
</protein>
<keyword evidence="9" id="KW-1185">Reference proteome</keyword>
<dbReference type="AlphaFoldDB" id="A0A250XKB6"/>
<proteinExistence type="inferred from homology"/>
<keyword evidence="3" id="KW-0812">Transmembrane</keyword>